<keyword evidence="5" id="KW-0808">Transferase</keyword>
<evidence type="ECO:0000256" key="3">
    <source>
        <dbReference type="ARBA" id="ARBA00012438"/>
    </source>
</evidence>
<accession>A0A1G9JM82</accession>
<evidence type="ECO:0000256" key="7">
    <source>
        <dbReference type="ARBA" id="ARBA00022777"/>
    </source>
</evidence>
<keyword evidence="15" id="KW-1185">Reference proteome</keyword>
<dbReference type="PRINTS" id="PR00344">
    <property type="entry name" value="BCTRLSENSOR"/>
</dbReference>
<gene>
    <name evidence="14" type="ORF">SAMN05421874_120122</name>
</gene>
<dbReference type="InterPro" id="IPR005467">
    <property type="entry name" value="His_kinase_dom"/>
</dbReference>
<organism evidence="14 15">
    <name type="scientific">Nonomuraea maritima</name>
    <dbReference type="NCBI Taxonomy" id="683260"/>
    <lineage>
        <taxon>Bacteria</taxon>
        <taxon>Bacillati</taxon>
        <taxon>Actinomycetota</taxon>
        <taxon>Actinomycetes</taxon>
        <taxon>Streptosporangiales</taxon>
        <taxon>Streptosporangiaceae</taxon>
        <taxon>Nonomuraea</taxon>
    </lineage>
</organism>
<dbReference type="PANTHER" id="PTHR45436:SF5">
    <property type="entry name" value="SENSOR HISTIDINE KINASE TRCS"/>
    <property type="match status" value="1"/>
</dbReference>
<dbReference type="InterPro" id="IPR036890">
    <property type="entry name" value="HATPase_C_sf"/>
</dbReference>
<comment type="subcellular location">
    <subcellularLocation>
        <location evidence="2">Cell membrane</location>
    </subcellularLocation>
</comment>
<comment type="catalytic activity">
    <reaction evidence="1">
        <text>ATP + protein L-histidine = ADP + protein N-phospho-L-histidine.</text>
        <dbReference type="EC" id="2.7.13.3"/>
    </reaction>
</comment>
<dbReference type="SUPFAM" id="SSF47384">
    <property type="entry name" value="Homodimeric domain of signal transducing histidine kinase"/>
    <property type="match status" value="1"/>
</dbReference>
<dbReference type="STRING" id="683260.SAMN05421874_120122"/>
<dbReference type="RefSeq" id="WP_176903305.1">
    <property type="nucleotide sequence ID" value="NZ_FNFB01000020.1"/>
</dbReference>
<keyword evidence="4" id="KW-0597">Phosphoprotein</keyword>
<dbReference type="InterPro" id="IPR013656">
    <property type="entry name" value="PAS_4"/>
</dbReference>
<dbReference type="Proteomes" id="UP000198683">
    <property type="component" value="Unassembled WGS sequence"/>
</dbReference>
<keyword evidence="8" id="KW-1133">Transmembrane helix</keyword>
<dbReference type="AlphaFoldDB" id="A0A1G9JM82"/>
<dbReference type="PANTHER" id="PTHR45436">
    <property type="entry name" value="SENSOR HISTIDINE KINASE YKOH"/>
    <property type="match status" value="1"/>
</dbReference>
<dbReference type="InterPro" id="IPR004358">
    <property type="entry name" value="Sig_transdc_His_kin-like_C"/>
</dbReference>
<dbReference type="InterPro" id="IPR003661">
    <property type="entry name" value="HisK_dim/P_dom"/>
</dbReference>
<dbReference type="InterPro" id="IPR000014">
    <property type="entry name" value="PAS"/>
</dbReference>
<evidence type="ECO:0000256" key="9">
    <source>
        <dbReference type="ARBA" id="ARBA00023012"/>
    </source>
</evidence>
<evidence type="ECO:0000256" key="8">
    <source>
        <dbReference type="ARBA" id="ARBA00022989"/>
    </source>
</evidence>
<dbReference type="SMART" id="SM00387">
    <property type="entry name" value="HATPase_c"/>
    <property type="match status" value="1"/>
</dbReference>
<proteinExistence type="predicted"/>
<dbReference type="SUPFAM" id="SSF55785">
    <property type="entry name" value="PYP-like sensor domain (PAS domain)"/>
    <property type="match status" value="1"/>
</dbReference>
<dbReference type="SUPFAM" id="SSF55874">
    <property type="entry name" value="ATPase domain of HSP90 chaperone/DNA topoisomerase II/histidine kinase"/>
    <property type="match status" value="1"/>
</dbReference>
<feature type="domain" description="PAS" evidence="13">
    <location>
        <begin position="9"/>
        <end position="47"/>
    </location>
</feature>
<feature type="region of interest" description="Disordered" evidence="11">
    <location>
        <begin position="110"/>
        <end position="140"/>
    </location>
</feature>
<dbReference type="GO" id="GO:0005886">
    <property type="term" value="C:plasma membrane"/>
    <property type="evidence" value="ECO:0007669"/>
    <property type="project" value="UniProtKB-SubCell"/>
</dbReference>
<dbReference type="Pfam" id="PF08448">
    <property type="entry name" value="PAS_4"/>
    <property type="match status" value="1"/>
</dbReference>
<keyword evidence="10" id="KW-0472">Membrane</keyword>
<dbReference type="PROSITE" id="PS50109">
    <property type="entry name" value="HIS_KIN"/>
    <property type="match status" value="1"/>
</dbReference>
<dbReference type="GO" id="GO:0000155">
    <property type="term" value="F:phosphorelay sensor kinase activity"/>
    <property type="evidence" value="ECO:0007669"/>
    <property type="project" value="InterPro"/>
</dbReference>
<evidence type="ECO:0000256" key="5">
    <source>
        <dbReference type="ARBA" id="ARBA00022679"/>
    </source>
</evidence>
<dbReference type="SMART" id="SM00388">
    <property type="entry name" value="HisKA"/>
    <property type="match status" value="1"/>
</dbReference>
<dbReference type="Pfam" id="PF02518">
    <property type="entry name" value="HATPase_c"/>
    <property type="match status" value="1"/>
</dbReference>
<evidence type="ECO:0000259" key="12">
    <source>
        <dbReference type="PROSITE" id="PS50109"/>
    </source>
</evidence>
<dbReference type="InterPro" id="IPR036097">
    <property type="entry name" value="HisK_dim/P_sf"/>
</dbReference>
<evidence type="ECO:0000313" key="15">
    <source>
        <dbReference type="Proteomes" id="UP000198683"/>
    </source>
</evidence>
<keyword evidence="9" id="KW-0902">Two-component regulatory system</keyword>
<evidence type="ECO:0000256" key="11">
    <source>
        <dbReference type="SAM" id="MobiDB-lite"/>
    </source>
</evidence>
<dbReference type="InterPro" id="IPR035965">
    <property type="entry name" value="PAS-like_dom_sf"/>
</dbReference>
<dbReference type="Gene3D" id="3.30.565.10">
    <property type="entry name" value="Histidine kinase-like ATPase, C-terminal domain"/>
    <property type="match status" value="1"/>
</dbReference>
<evidence type="ECO:0000256" key="6">
    <source>
        <dbReference type="ARBA" id="ARBA00022692"/>
    </source>
</evidence>
<dbReference type="Gene3D" id="3.30.450.20">
    <property type="entry name" value="PAS domain"/>
    <property type="match status" value="1"/>
</dbReference>
<evidence type="ECO:0000313" key="14">
    <source>
        <dbReference type="EMBL" id="SDL38412.1"/>
    </source>
</evidence>
<sequence length="390" mass="42514">MMHINHAALLTAVSAPCLVMTMDMIIVAVNQAYLDLCGHRREEVLGRYASDLFPRDRVGSGEGPLVPARQVAAPQRYGGTAFRSLGVPVTNQAVVLFVPHAQDVQDVLRTPSPRTPAARGPGTRDETRTAMDARPNARDETRTAMEARLSARAAMIRRLKEQLRAADSQAVRLLDRQRQFATDASHELRTPLAALRVEVEEAQLHSDDVDLPRLLHHVTDGIDRLESIIDDLLLLATIESGADRTQDDLDLTSVVASVAARLPDSLDVRLDLEPAVTVAAAFPQLTRLIANLLDNARRHAAHRLTISLRRSDGQAVLTVDDDGEGISPADRERVFQRFVRLDSARSRDRGGAGLGLAIARDIAEAHQGSLHVEDAAGGGARFVLRLPLIH</sequence>
<reference evidence="14 15" key="1">
    <citation type="submission" date="2016-10" db="EMBL/GenBank/DDBJ databases">
        <authorList>
            <person name="de Groot N.N."/>
        </authorList>
    </citation>
    <scope>NUCLEOTIDE SEQUENCE [LARGE SCALE GENOMIC DNA]</scope>
    <source>
        <strain evidence="14 15">CGMCC 4.5681</strain>
    </source>
</reference>
<dbReference type="Pfam" id="PF00512">
    <property type="entry name" value="HisKA"/>
    <property type="match status" value="1"/>
</dbReference>
<dbReference type="InterPro" id="IPR003594">
    <property type="entry name" value="HATPase_dom"/>
</dbReference>
<evidence type="ECO:0000259" key="13">
    <source>
        <dbReference type="PROSITE" id="PS50112"/>
    </source>
</evidence>
<evidence type="ECO:0000256" key="2">
    <source>
        <dbReference type="ARBA" id="ARBA00004236"/>
    </source>
</evidence>
<dbReference type="EC" id="2.7.13.3" evidence="3"/>
<dbReference type="CDD" id="cd00082">
    <property type="entry name" value="HisKA"/>
    <property type="match status" value="1"/>
</dbReference>
<dbReference type="PROSITE" id="PS50112">
    <property type="entry name" value="PAS"/>
    <property type="match status" value="1"/>
</dbReference>
<feature type="domain" description="Histidine kinase" evidence="12">
    <location>
        <begin position="183"/>
        <end position="390"/>
    </location>
</feature>
<keyword evidence="6" id="KW-0812">Transmembrane</keyword>
<name>A0A1G9JM82_9ACTN</name>
<evidence type="ECO:0000256" key="4">
    <source>
        <dbReference type="ARBA" id="ARBA00022553"/>
    </source>
</evidence>
<dbReference type="InterPro" id="IPR050428">
    <property type="entry name" value="TCS_sensor_his_kinase"/>
</dbReference>
<dbReference type="Gene3D" id="1.10.287.130">
    <property type="match status" value="1"/>
</dbReference>
<keyword evidence="7 14" id="KW-0418">Kinase</keyword>
<evidence type="ECO:0000256" key="10">
    <source>
        <dbReference type="ARBA" id="ARBA00023136"/>
    </source>
</evidence>
<dbReference type="EMBL" id="FNFB01000020">
    <property type="protein sequence ID" value="SDL38412.1"/>
    <property type="molecule type" value="Genomic_DNA"/>
</dbReference>
<evidence type="ECO:0000256" key="1">
    <source>
        <dbReference type="ARBA" id="ARBA00000085"/>
    </source>
</evidence>
<feature type="compositionally biased region" description="Basic and acidic residues" evidence="11">
    <location>
        <begin position="122"/>
        <end position="140"/>
    </location>
</feature>
<protein>
    <recommendedName>
        <fullName evidence="3">histidine kinase</fullName>
        <ecNumber evidence="3">2.7.13.3</ecNumber>
    </recommendedName>
</protein>
<dbReference type="CDD" id="cd00130">
    <property type="entry name" value="PAS"/>
    <property type="match status" value="1"/>
</dbReference>